<evidence type="ECO:0000313" key="14">
    <source>
        <dbReference type="EMBL" id="MDN4162977.1"/>
    </source>
</evidence>
<dbReference type="PANTHER" id="PTHR45436">
    <property type="entry name" value="SENSOR HISTIDINE KINASE YKOH"/>
    <property type="match status" value="1"/>
</dbReference>
<dbReference type="EMBL" id="JAUHJR010000008">
    <property type="protein sequence ID" value="MDN4162977.1"/>
    <property type="molecule type" value="Genomic_DNA"/>
</dbReference>
<keyword evidence="5" id="KW-0808">Transferase</keyword>
<feature type="transmembrane region" description="Helical" evidence="11">
    <location>
        <begin position="172"/>
        <end position="195"/>
    </location>
</feature>
<gene>
    <name evidence="14" type="ORF">QWY29_16535</name>
</gene>
<dbReference type="Pfam" id="PF00512">
    <property type="entry name" value="HisKA"/>
    <property type="match status" value="1"/>
</dbReference>
<dbReference type="InterPro" id="IPR005467">
    <property type="entry name" value="His_kinase_dom"/>
</dbReference>
<dbReference type="EC" id="2.7.13.3" evidence="3"/>
<dbReference type="PANTHER" id="PTHR45436:SF5">
    <property type="entry name" value="SENSOR HISTIDINE KINASE TRCS"/>
    <property type="match status" value="1"/>
</dbReference>
<dbReference type="SMART" id="SM00387">
    <property type="entry name" value="HATPase_c"/>
    <property type="match status" value="1"/>
</dbReference>
<dbReference type="PROSITE" id="PS50109">
    <property type="entry name" value="HIS_KIN"/>
    <property type="match status" value="1"/>
</dbReference>
<dbReference type="Pfam" id="PF02518">
    <property type="entry name" value="HATPase_c"/>
    <property type="match status" value="1"/>
</dbReference>
<comment type="caution">
    <text evidence="14">The sequence shown here is derived from an EMBL/GenBank/DDBJ whole genome shotgun (WGS) entry which is preliminary data.</text>
</comment>
<evidence type="ECO:0000256" key="6">
    <source>
        <dbReference type="ARBA" id="ARBA00022692"/>
    </source>
</evidence>
<comment type="subcellular location">
    <subcellularLocation>
        <location evidence="2">Cell membrane</location>
    </subcellularLocation>
</comment>
<evidence type="ECO:0000256" key="4">
    <source>
        <dbReference type="ARBA" id="ARBA00022553"/>
    </source>
</evidence>
<evidence type="ECO:0000259" key="13">
    <source>
        <dbReference type="PROSITE" id="PS50885"/>
    </source>
</evidence>
<dbReference type="InterPro" id="IPR050428">
    <property type="entry name" value="TCS_sensor_his_kinase"/>
</dbReference>
<dbReference type="GO" id="GO:0005524">
    <property type="term" value="F:ATP binding"/>
    <property type="evidence" value="ECO:0007669"/>
    <property type="project" value="UniProtKB-KW"/>
</dbReference>
<dbReference type="CDD" id="cd00082">
    <property type="entry name" value="HisKA"/>
    <property type="match status" value="1"/>
</dbReference>
<keyword evidence="10 11" id="KW-0472">Membrane</keyword>
<dbReference type="SUPFAM" id="SSF55874">
    <property type="entry name" value="ATPase domain of HSP90 chaperone/DNA topoisomerase II/histidine kinase"/>
    <property type="match status" value="1"/>
</dbReference>
<feature type="domain" description="Histidine kinase" evidence="12">
    <location>
        <begin position="274"/>
        <end position="487"/>
    </location>
</feature>
<dbReference type="InterPro" id="IPR003594">
    <property type="entry name" value="HATPase_dom"/>
</dbReference>
<evidence type="ECO:0000256" key="8">
    <source>
        <dbReference type="ARBA" id="ARBA00022989"/>
    </source>
</evidence>
<dbReference type="PROSITE" id="PS50885">
    <property type="entry name" value="HAMP"/>
    <property type="match status" value="1"/>
</dbReference>
<reference evidence="14" key="1">
    <citation type="submission" date="2023-06" db="EMBL/GenBank/DDBJ databases">
        <title>Draft genome sequence of Nocardioides sp. SOB72.</title>
        <authorList>
            <person name="Zhang G."/>
        </authorList>
    </citation>
    <scope>NUCLEOTIDE SEQUENCE</scope>
    <source>
        <strain evidence="14">SOB72</strain>
    </source>
</reference>
<evidence type="ECO:0000313" key="15">
    <source>
        <dbReference type="Proteomes" id="UP001168537"/>
    </source>
</evidence>
<keyword evidence="4" id="KW-0597">Phosphoprotein</keyword>
<feature type="domain" description="HAMP" evidence="13">
    <location>
        <begin position="196"/>
        <end position="259"/>
    </location>
</feature>
<dbReference type="SMART" id="SM00304">
    <property type="entry name" value="HAMP"/>
    <property type="match status" value="1"/>
</dbReference>
<evidence type="ECO:0000256" key="11">
    <source>
        <dbReference type="SAM" id="Phobius"/>
    </source>
</evidence>
<dbReference type="InterPro" id="IPR004358">
    <property type="entry name" value="Sig_transdc_His_kin-like_C"/>
</dbReference>
<evidence type="ECO:0000256" key="3">
    <source>
        <dbReference type="ARBA" id="ARBA00012438"/>
    </source>
</evidence>
<name>A0ABT8EXW5_9ACTN</name>
<evidence type="ECO:0000256" key="7">
    <source>
        <dbReference type="ARBA" id="ARBA00022777"/>
    </source>
</evidence>
<keyword evidence="7" id="KW-0418">Kinase</keyword>
<dbReference type="RefSeq" id="WP_300962145.1">
    <property type="nucleotide sequence ID" value="NZ_JAUHJR010000008.1"/>
</dbReference>
<keyword evidence="9" id="KW-0902">Two-component regulatory system</keyword>
<keyword evidence="6 11" id="KW-0812">Transmembrane</keyword>
<evidence type="ECO:0000259" key="12">
    <source>
        <dbReference type="PROSITE" id="PS50109"/>
    </source>
</evidence>
<evidence type="ECO:0000256" key="2">
    <source>
        <dbReference type="ARBA" id="ARBA00004236"/>
    </source>
</evidence>
<keyword evidence="15" id="KW-1185">Reference proteome</keyword>
<dbReference type="Gene3D" id="1.10.287.130">
    <property type="match status" value="1"/>
</dbReference>
<evidence type="ECO:0000256" key="9">
    <source>
        <dbReference type="ARBA" id="ARBA00023012"/>
    </source>
</evidence>
<dbReference type="InterPro" id="IPR003660">
    <property type="entry name" value="HAMP_dom"/>
</dbReference>
<dbReference type="PRINTS" id="PR00344">
    <property type="entry name" value="BCTRLSENSOR"/>
</dbReference>
<evidence type="ECO:0000256" key="5">
    <source>
        <dbReference type="ARBA" id="ARBA00022679"/>
    </source>
</evidence>
<dbReference type="InterPro" id="IPR003661">
    <property type="entry name" value="HisK_dim/P_dom"/>
</dbReference>
<dbReference type="InterPro" id="IPR036097">
    <property type="entry name" value="HisK_dim/P_sf"/>
</dbReference>
<accession>A0ABT8EXW5</accession>
<dbReference type="SMART" id="SM00388">
    <property type="entry name" value="HisKA"/>
    <property type="match status" value="1"/>
</dbReference>
<dbReference type="Gene3D" id="6.10.340.10">
    <property type="match status" value="1"/>
</dbReference>
<keyword evidence="14" id="KW-0067">ATP-binding</keyword>
<sequence length="487" mass="51122">MTARIVLSAVLLVVVVAAAIAAATALGVRGYLLDRLEGEVQRSAQRAPADLTLYEQGVVPGLAGSPGDRGGPDDGPGGPRIQDLGSLTAFIGVTGQEDFGWILTEGQAGQGGAELLGTGTVVRLSEVPADGRAHRVEVEDGDSYLVVVTSLPGGTVISGLPTDDVDDVVSTIVTWEVALVAIGAVVALGVGLVVVRRQLRPLRKVAATAHAVAALPLDTGDVEDLQDRVPAHLRDGTTEVGQVGAALHTLLSHVESSLRARHRSEQQVRQFVADASHELRTPLATVVGYTELARRRPDDVETVRTALARVADESTRMTSLVEDLLLLARLDAGRPLATGVVDLTRLLLEVTRDAQVLAPSHRWRLELPDEAVEVHGDEERLRQVLSNLVTNARKHTPPGTTVTVGAHADHEHDRTVVTVQDDGPGVSPELTAHAFERFARGDSSRNREGGAGLGLSIVQAIVSAHGGSVSLCSEPGRTVVSIDLPAG</sequence>
<evidence type="ECO:0000256" key="1">
    <source>
        <dbReference type="ARBA" id="ARBA00000085"/>
    </source>
</evidence>
<protein>
    <recommendedName>
        <fullName evidence="3">histidine kinase</fullName>
        <ecNumber evidence="3">2.7.13.3</ecNumber>
    </recommendedName>
</protein>
<dbReference type="Proteomes" id="UP001168537">
    <property type="component" value="Unassembled WGS sequence"/>
</dbReference>
<dbReference type="Gene3D" id="3.30.565.10">
    <property type="entry name" value="Histidine kinase-like ATPase, C-terminal domain"/>
    <property type="match status" value="1"/>
</dbReference>
<comment type="catalytic activity">
    <reaction evidence="1">
        <text>ATP + protein L-histidine = ADP + protein N-phospho-L-histidine.</text>
        <dbReference type="EC" id="2.7.13.3"/>
    </reaction>
</comment>
<dbReference type="InterPro" id="IPR036890">
    <property type="entry name" value="HATPase_C_sf"/>
</dbReference>
<keyword evidence="8 11" id="KW-1133">Transmembrane helix</keyword>
<proteinExistence type="predicted"/>
<dbReference type="CDD" id="cd00075">
    <property type="entry name" value="HATPase"/>
    <property type="match status" value="1"/>
</dbReference>
<dbReference type="SUPFAM" id="SSF47384">
    <property type="entry name" value="Homodimeric domain of signal transducing histidine kinase"/>
    <property type="match status" value="1"/>
</dbReference>
<keyword evidence="14" id="KW-0547">Nucleotide-binding</keyword>
<evidence type="ECO:0000256" key="10">
    <source>
        <dbReference type="ARBA" id="ARBA00023136"/>
    </source>
</evidence>
<organism evidence="14 15">
    <name type="scientific">Nocardioides abyssi</name>
    <dbReference type="NCBI Taxonomy" id="3058370"/>
    <lineage>
        <taxon>Bacteria</taxon>
        <taxon>Bacillati</taxon>
        <taxon>Actinomycetota</taxon>
        <taxon>Actinomycetes</taxon>
        <taxon>Propionibacteriales</taxon>
        <taxon>Nocardioidaceae</taxon>
        <taxon>Nocardioides</taxon>
    </lineage>
</organism>